<dbReference type="AlphaFoldDB" id="A0A815HNL7"/>
<dbReference type="SUPFAM" id="SSF103481">
    <property type="entry name" value="Multidrug resistance efflux transporter EmrE"/>
    <property type="match status" value="2"/>
</dbReference>
<evidence type="ECO:0000256" key="2">
    <source>
        <dbReference type="ARBA" id="ARBA00022692"/>
    </source>
</evidence>
<feature type="transmembrane region" description="Helical" evidence="5">
    <location>
        <begin position="136"/>
        <end position="154"/>
    </location>
</feature>
<feature type="transmembrane region" description="Helical" evidence="5">
    <location>
        <begin position="292"/>
        <end position="311"/>
    </location>
</feature>
<evidence type="ECO:0000313" key="8">
    <source>
        <dbReference type="Proteomes" id="UP000663889"/>
    </source>
</evidence>
<keyword evidence="2 5" id="KW-0812">Transmembrane</keyword>
<feature type="domain" description="EamA" evidence="6">
    <location>
        <begin position="46"/>
        <end position="176"/>
    </location>
</feature>
<reference evidence="7" key="1">
    <citation type="submission" date="2021-02" db="EMBL/GenBank/DDBJ databases">
        <authorList>
            <person name="Nowell W R."/>
        </authorList>
    </citation>
    <scope>NUCLEOTIDE SEQUENCE</scope>
</reference>
<feature type="transmembrane region" description="Helical" evidence="5">
    <location>
        <begin position="349"/>
        <end position="371"/>
    </location>
</feature>
<evidence type="ECO:0000313" key="7">
    <source>
        <dbReference type="EMBL" id="CAF1354073.1"/>
    </source>
</evidence>
<dbReference type="Pfam" id="PF00892">
    <property type="entry name" value="EamA"/>
    <property type="match status" value="2"/>
</dbReference>
<protein>
    <recommendedName>
        <fullName evidence="6">EamA domain-containing protein</fullName>
    </recommendedName>
</protein>
<comment type="caution">
    <text evidence="7">The sequence shown here is derived from an EMBL/GenBank/DDBJ whole genome shotgun (WGS) entry which is preliminary data.</text>
</comment>
<feature type="transmembrane region" description="Helical" evidence="5">
    <location>
        <begin position="228"/>
        <end position="248"/>
    </location>
</feature>
<dbReference type="InterPro" id="IPR000620">
    <property type="entry name" value="EamA_dom"/>
</dbReference>
<organism evidence="7 8">
    <name type="scientific">Rotaria sordida</name>
    <dbReference type="NCBI Taxonomy" id="392033"/>
    <lineage>
        <taxon>Eukaryota</taxon>
        <taxon>Metazoa</taxon>
        <taxon>Spiralia</taxon>
        <taxon>Gnathifera</taxon>
        <taxon>Rotifera</taxon>
        <taxon>Eurotatoria</taxon>
        <taxon>Bdelloidea</taxon>
        <taxon>Philodinida</taxon>
        <taxon>Philodinidae</taxon>
        <taxon>Rotaria</taxon>
    </lineage>
</organism>
<dbReference type="Proteomes" id="UP000663889">
    <property type="component" value="Unassembled WGS sequence"/>
</dbReference>
<evidence type="ECO:0000256" key="4">
    <source>
        <dbReference type="ARBA" id="ARBA00023136"/>
    </source>
</evidence>
<feature type="transmembrane region" description="Helical" evidence="5">
    <location>
        <begin position="161"/>
        <end position="183"/>
    </location>
</feature>
<name>A0A815HNL7_9BILA</name>
<sequence>MDKEQQQQQQIPLYAISMDVIEKNQNTENVSSSFLKTTCRRLQKHSGIWYMLAASFIFTCCIFALKLVPADMFDVLIVRFFIQSIALGVFAIFYKHYNVFNTNGQPFACILNILTSSSTSLIYVTALYFIPLSDLNTIKFTYLVWATILSVIFLNERFKLVNGIALCLTLFGLILATKPHFFIETFVHIFNRPAPSSSSSSSVLITTTTTTTNLTTTIAATTSSSSRYYLGIGIAFLLALTKAIQIVARKQLLITKQPPSVMNFQSTSIAFLISLIYSIIRRFWQPESYPWKWMGTAGIIIGVCHLLSTILAAKALKRENVQVIAIIGSLDIVYAVILQYIFFHQTKSLIFFLGASLIVLSAIILSIDRYLTNEQKRKSQIIHAENHEINNNV</sequence>
<feature type="transmembrane region" description="Helical" evidence="5">
    <location>
        <begin position="48"/>
        <end position="69"/>
    </location>
</feature>
<dbReference type="GO" id="GO:0016020">
    <property type="term" value="C:membrane"/>
    <property type="evidence" value="ECO:0007669"/>
    <property type="project" value="UniProtKB-SubCell"/>
</dbReference>
<dbReference type="InterPro" id="IPR037185">
    <property type="entry name" value="EmrE-like"/>
</dbReference>
<feature type="transmembrane region" description="Helical" evidence="5">
    <location>
        <begin position="75"/>
        <end position="94"/>
    </location>
</feature>
<feature type="transmembrane region" description="Helical" evidence="5">
    <location>
        <begin position="260"/>
        <end position="280"/>
    </location>
</feature>
<comment type="subcellular location">
    <subcellularLocation>
        <location evidence="1">Membrane</location>
        <topology evidence="1">Multi-pass membrane protein</topology>
    </subcellularLocation>
</comment>
<feature type="transmembrane region" description="Helical" evidence="5">
    <location>
        <begin position="323"/>
        <end position="343"/>
    </location>
</feature>
<keyword evidence="4 5" id="KW-0472">Membrane</keyword>
<proteinExistence type="predicted"/>
<dbReference type="EMBL" id="CAJNOU010002849">
    <property type="protein sequence ID" value="CAF1354073.1"/>
    <property type="molecule type" value="Genomic_DNA"/>
</dbReference>
<evidence type="ECO:0000256" key="5">
    <source>
        <dbReference type="SAM" id="Phobius"/>
    </source>
</evidence>
<evidence type="ECO:0000256" key="3">
    <source>
        <dbReference type="ARBA" id="ARBA00022989"/>
    </source>
</evidence>
<evidence type="ECO:0000259" key="6">
    <source>
        <dbReference type="Pfam" id="PF00892"/>
    </source>
</evidence>
<evidence type="ECO:0000256" key="1">
    <source>
        <dbReference type="ARBA" id="ARBA00004141"/>
    </source>
</evidence>
<feature type="domain" description="EamA" evidence="6">
    <location>
        <begin position="230"/>
        <end position="366"/>
    </location>
</feature>
<dbReference type="PANTHER" id="PTHR22911">
    <property type="entry name" value="ACYL-MALONYL CONDENSING ENZYME-RELATED"/>
    <property type="match status" value="1"/>
</dbReference>
<gene>
    <name evidence="7" type="ORF">SEV965_LOCUS29020</name>
</gene>
<dbReference type="PANTHER" id="PTHR22911:SF6">
    <property type="entry name" value="SOLUTE CARRIER FAMILY 35 MEMBER G1"/>
    <property type="match status" value="1"/>
</dbReference>
<feature type="transmembrane region" description="Helical" evidence="5">
    <location>
        <begin position="106"/>
        <end position="130"/>
    </location>
</feature>
<accession>A0A815HNL7</accession>
<keyword evidence="3 5" id="KW-1133">Transmembrane helix</keyword>